<evidence type="ECO:0000256" key="2">
    <source>
        <dbReference type="ARBA" id="ARBA00023043"/>
    </source>
</evidence>
<feature type="compositionally biased region" description="Basic and acidic residues" evidence="4">
    <location>
        <begin position="1018"/>
        <end position="1030"/>
    </location>
</feature>
<dbReference type="Pfam" id="PF00023">
    <property type="entry name" value="Ank"/>
    <property type="match status" value="1"/>
</dbReference>
<dbReference type="SUPFAM" id="SSF48403">
    <property type="entry name" value="Ankyrin repeat"/>
    <property type="match status" value="1"/>
</dbReference>
<feature type="repeat" description="ANK" evidence="3">
    <location>
        <begin position="943"/>
        <end position="975"/>
    </location>
</feature>
<feature type="repeat" description="ANK" evidence="3">
    <location>
        <begin position="910"/>
        <end position="942"/>
    </location>
</feature>
<dbReference type="OrthoDB" id="194358at2759"/>
<keyword evidence="2 3" id="KW-0040">ANK repeat</keyword>
<keyword evidence="6" id="KW-1185">Reference proteome</keyword>
<organism evidence="5 6">
    <name type="scientific">Symbiodinium natans</name>
    <dbReference type="NCBI Taxonomy" id="878477"/>
    <lineage>
        <taxon>Eukaryota</taxon>
        <taxon>Sar</taxon>
        <taxon>Alveolata</taxon>
        <taxon>Dinophyceae</taxon>
        <taxon>Suessiales</taxon>
        <taxon>Symbiodiniaceae</taxon>
        <taxon>Symbiodinium</taxon>
    </lineage>
</organism>
<evidence type="ECO:0000256" key="4">
    <source>
        <dbReference type="SAM" id="MobiDB-lite"/>
    </source>
</evidence>
<feature type="region of interest" description="Disordered" evidence="4">
    <location>
        <begin position="1"/>
        <end position="37"/>
    </location>
</feature>
<feature type="repeat" description="ANK" evidence="3">
    <location>
        <begin position="843"/>
        <end position="875"/>
    </location>
</feature>
<dbReference type="PANTHER" id="PTHR24171">
    <property type="entry name" value="ANKYRIN REPEAT DOMAIN-CONTAINING PROTEIN 39-RELATED"/>
    <property type="match status" value="1"/>
</dbReference>
<dbReference type="Proteomes" id="UP000604046">
    <property type="component" value="Unassembled WGS sequence"/>
</dbReference>
<name>A0A812UH92_9DINO</name>
<evidence type="ECO:0000256" key="3">
    <source>
        <dbReference type="PROSITE-ProRule" id="PRU00023"/>
    </source>
</evidence>
<feature type="compositionally biased region" description="Low complexity" evidence="4">
    <location>
        <begin position="1032"/>
        <end position="1041"/>
    </location>
</feature>
<dbReference type="InterPro" id="IPR002110">
    <property type="entry name" value="Ankyrin_rpt"/>
</dbReference>
<protein>
    <submittedName>
        <fullName evidence="5">ANKRD50 protein</fullName>
    </submittedName>
</protein>
<feature type="region of interest" description="Disordered" evidence="4">
    <location>
        <begin position="1018"/>
        <end position="1053"/>
    </location>
</feature>
<dbReference type="PROSITE" id="PS50297">
    <property type="entry name" value="ANK_REP_REGION"/>
    <property type="match status" value="4"/>
</dbReference>
<reference evidence="5" key="1">
    <citation type="submission" date="2021-02" db="EMBL/GenBank/DDBJ databases">
        <authorList>
            <person name="Dougan E. K."/>
            <person name="Rhodes N."/>
            <person name="Thang M."/>
            <person name="Chan C."/>
        </authorList>
    </citation>
    <scope>NUCLEOTIDE SEQUENCE</scope>
</reference>
<keyword evidence="1" id="KW-0677">Repeat</keyword>
<evidence type="ECO:0000256" key="1">
    <source>
        <dbReference type="ARBA" id="ARBA00022737"/>
    </source>
</evidence>
<gene>
    <name evidence="5" type="primary">ANKRD50</name>
    <name evidence="5" type="ORF">SNAT2548_LOCUS32085</name>
</gene>
<dbReference type="AlphaFoldDB" id="A0A812UH92"/>
<dbReference type="SMART" id="SM00248">
    <property type="entry name" value="ANK"/>
    <property type="match status" value="5"/>
</dbReference>
<accession>A0A812UH92</accession>
<comment type="caution">
    <text evidence="5">The sequence shown here is derived from an EMBL/GenBank/DDBJ whole genome shotgun (WGS) entry which is preliminary data.</text>
</comment>
<evidence type="ECO:0000313" key="6">
    <source>
        <dbReference type="Proteomes" id="UP000604046"/>
    </source>
</evidence>
<dbReference type="Gene3D" id="1.25.40.20">
    <property type="entry name" value="Ankyrin repeat-containing domain"/>
    <property type="match status" value="2"/>
</dbReference>
<proteinExistence type="predicted"/>
<dbReference type="InterPro" id="IPR036770">
    <property type="entry name" value="Ankyrin_rpt-contain_sf"/>
</dbReference>
<feature type="repeat" description="ANK" evidence="3">
    <location>
        <begin position="877"/>
        <end position="909"/>
    </location>
</feature>
<feature type="compositionally biased region" description="Low complexity" evidence="4">
    <location>
        <begin position="15"/>
        <end position="31"/>
    </location>
</feature>
<dbReference type="EMBL" id="CAJNDS010002692">
    <property type="protein sequence ID" value="CAE7566201.1"/>
    <property type="molecule type" value="Genomic_DNA"/>
</dbReference>
<dbReference type="Pfam" id="PF12796">
    <property type="entry name" value="Ank_2"/>
    <property type="match status" value="1"/>
</dbReference>
<evidence type="ECO:0000313" key="5">
    <source>
        <dbReference type="EMBL" id="CAE7566201.1"/>
    </source>
</evidence>
<sequence>MDPKSRTMPAKLTESLSAPSLRSLPRLHSSSEQPSSERVVKAEEYMYLQVKRSHWPELSPDCRLWTLRDFALQNSNWESFTDKGKLRVIYELGALLCESGHRLKEDMMLKARNELQRAVTDARQLPRVVRSDKPRALAVASLCEENLNLPGAARRIKEALGEKKREEYDTGHIQNLSKKFRFRGYIDKVQDRSMTVAQLRKVLRYCHESCHHWHEITDEDPPSPRTGNALTMEVLNLYHVDSWLIWPATEAYRSSFVELMADQAQPANWCVSHCWSQPHASFVECIGQHVQTRGLRRCTSFWIWAYAHRHHCPEPEPAESAMCTAMNTAESRLLLVLQDVTGDGPAEGAKRLWCTFEVLQCLGTAAGHGHSRTPMDIAVMAAGKAEIITYNLIDEEEAMEGRLPGSGLAAKAAREKEFPISVVETYLRHQIQLAQTSLDEDRCHLLKQMVKVVGSDVEAVNTRLNGLFALTFIRKVFEEKDPGRADLACLKELVADALAKDVENVEVDVSLGGGGLTSVDEELLLLVKNLSPRLQRLTLDLKGSCIKNSCLAEVANFLSPEVQDILLDLQGCRTVNDTGVKRFMDNLVTNCDRSKLSAVSCLLIGTKVAEVCQEACEMLDLEQVHKVRGDLALQERKNHLKRLMKNVHQGKAPIASLRKLVDSNVEVAVRGVLGEQGEIDVSHVEWDIHSKEMAIPLDQALLKFLLDVGAAMQLRKRPEAQPYCVLWPVPDRDPEQRNYKVNHRHQAFSDLFAEKLPEVQKMGRKATAAALLEMRGGDLMEAAIPSPAAFHKLAFIYAAREGSTEAVAALLLATGQHLLTQVDDGPWEEEDLISCNVKQEDAPRGTALLGAAQNGQSEVVQKLIDWGADVNQLQMETEATALTLAAQRGWLEVASVLLESGADMEVRDVTGRTPLSWAAEKGQLHIAEELLERNAHVDLPDMQGMTPLMHASIVGQVAVAQKLVEFNANIRAVDKEGKTAAAHATIYDTDKMGLQQKKQKILDMFQIREKELEMRERDLREQEMREKEAEEMASMASMASAGLDDDSPLAASQ</sequence>
<dbReference type="PROSITE" id="PS50088">
    <property type="entry name" value="ANK_REPEAT"/>
    <property type="match status" value="4"/>
</dbReference>